<accession>A0A6B2M3D5</accession>
<evidence type="ECO:0000256" key="4">
    <source>
        <dbReference type="ARBA" id="ARBA00022679"/>
    </source>
</evidence>
<feature type="domain" description="Aspartate/ornithine carbamoyltransferase Asp/Orn-binding" evidence="7">
    <location>
        <begin position="157"/>
        <end position="310"/>
    </location>
</feature>
<dbReference type="NCBIfam" id="NF001986">
    <property type="entry name" value="PRK00779.1"/>
    <property type="match status" value="1"/>
</dbReference>
<evidence type="ECO:0000259" key="7">
    <source>
        <dbReference type="Pfam" id="PF00185"/>
    </source>
</evidence>
<dbReference type="Pfam" id="PF00185">
    <property type="entry name" value="OTCace"/>
    <property type="match status" value="1"/>
</dbReference>
<name>A0A6B2M3D5_9BACT</name>
<dbReference type="SUPFAM" id="SSF53671">
    <property type="entry name" value="Aspartate/ornithine carbamoyltransferase"/>
    <property type="match status" value="1"/>
</dbReference>
<dbReference type="PROSITE" id="PS00097">
    <property type="entry name" value="CARBAMOYLTRANSFERASE"/>
    <property type="match status" value="1"/>
</dbReference>
<keyword evidence="6" id="KW-0963">Cytoplasm</keyword>
<feature type="domain" description="Aspartate/ornithine carbamoyltransferase carbamoyl-P binding" evidence="8">
    <location>
        <begin position="6"/>
        <end position="144"/>
    </location>
</feature>
<dbReference type="InterPro" id="IPR006131">
    <property type="entry name" value="Asp_carbamoyltransf_Asp/Orn-bd"/>
</dbReference>
<dbReference type="InterPro" id="IPR006130">
    <property type="entry name" value="Asp/Orn_carbamoylTrfase"/>
</dbReference>
<comment type="pathway">
    <text evidence="1">Amino-acid biosynthesis; L-arginine biosynthesis; L-arginine from L-ornithine and carbamoyl phosphate: step 1/3.</text>
</comment>
<dbReference type="PRINTS" id="PR00100">
    <property type="entry name" value="AOTCASE"/>
</dbReference>
<comment type="caution">
    <text evidence="9">The sequence shown here is derived from an EMBL/GenBank/DDBJ whole genome shotgun (WGS) entry which is preliminary data.</text>
</comment>
<protein>
    <recommendedName>
        <fullName evidence="3 6">Ornithine carbamoyltransferase</fullName>
        <shortName evidence="6">OTCase</shortName>
        <ecNumber evidence="3 6">2.1.3.3</ecNumber>
    </recommendedName>
</protein>
<dbReference type="EMBL" id="JAAGNX010000002">
    <property type="protein sequence ID" value="NDV62597.1"/>
    <property type="molecule type" value="Genomic_DNA"/>
</dbReference>
<dbReference type="PANTHER" id="PTHR45753:SF3">
    <property type="entry name" value="ORNITHINE TRANSCARBAMYLASE, MITOCHONDRIAL"/>
    <property type="match status" value="1"/>
</dbReference>
<keyword evidence="10" id="KW-1185">Reference proteome</keyword>
<dbReference type="Proteomes" id="UP000478417">
    <property type="component" value="Unassembled WGS sequence"/>
</dbReference>
<dbReference type="RefSeq" id="WP_163964740.1">
    <property type="nucleotide sequence ID" value="NZ_JAAGNX010000002.1"/>
</dbReference>
<evidence type="ECO:0000256" key="6">
    <source>
        <dbReference type="HAMAP-Rule" id="MF_01109"/>
    </source>
</evidence>
<evidence type="ECO:0000256" key="5">
    <source>
        <dbReference type="ARBA" id="ARBA00048772"/>
    </source>
</evidence>
<dbReference type="GO" id="GO:0042450">
    <property type="term" value="P:L-arginine biosynthetic process via ornithine"/>
    <property type="evidence" value="ECO:0007669"/>
    <property type="project" value="UniProtKB-UniRule"/>
</dbReference>
<dbReference type="Gene3D" id="3.40.50.1370">
    <property type="entry name" value="Aspartate/ornithine carbamoyltransferase"/>
    <property type="match status" value="2"/>
</dbReference>
<evidence type="ECO:0000259" key="8">
    <source>
        <dbReference type="Pfam" id="PF02729"/>
    </source>
</evidence>
<dbReference type="GO" id="GO:0004585">
    <property type="term" value="F:ornithine carbamoyltransferase activity"/>
    <property type="evidence" value="ECO:0007669"/>
    <property type="project" value="UniProtKB-UniRule"/>
</dbReference>
<dbReference type="InterPro" id="IPR024904">
    <property type="entry name" value="OTCase_ArgI"/>
</dbReference>
<feature type="binding site" evidence="6">
    <location>
        <position position="104"/>
    </location>
    <ligand>
        <name>carbamoyl phosphate</name>
        <dbReference type="ChEBI" id="CHEBI:58228"/>
    </ligand>
</feature>
<dbReference type="InterPro" id="IPR006132">
    <property type="entry name" value="Asp/Orn_carbamoyltranf_P-bd"/>
</dbReference>
<comment type="subcellular location">
    <subcellularLocation>
        <location evidence="6">Cytoplasm</location>
    </subcellularLocation>
</comment>
<dbReference type="HAMAP" id="MF_01109">
    <property type="entry name" value="OTCase"/>
    <property type="match status" value="1"/>
</dbReference>
<dbReference type="Pfam" id="PF02729">
    <property type="entry name" value="OTCace_N"/>
    <property type="match status" value="1"/>
</dbReference>
<evidence type="ECO:0000313" key="10">
    <source>
        <dbReference type="Proteomes" id="UP000478417"/>
    </source>
</evidence>
<feature type="binding site" evidence="6">
    <location>
        <position position="300"/>
    </location>
    <ligand>
        <name>carbamoyl phosphate</name>
        <dbReference type="ChEBI" id="CHEBI:58228"/>
    </ligand>
</feature>
<evidence type="ECO:0000313" key="9">
    <source>
        <dbReference type="EMBL" id="NDV62597.1"/>
    </source>
</evidence>
<feature type="binding site" evidence="6">
    <location>
        <begin position="272"/>
        <end position="273"/>
    </location>
    <ligand>
        <name>carbamoyl phosphate</name>
        <dbReference type="ChEBI" id="CHEBI:58228"/>
    </ligand>
</feature>
<dbReference type="GO" id="GO:0019240">
    <property type="term" value="P:citrulline biosynthetic process"/>
    <property type="evidence" value="ECO:0007669"/>
    <property type="project" value="TreeGrafter"/>
</dbReference>
<dbReference type="PANTHER" id="PTHR45753">
    <property type="entry name" value="ORNITHINE CARBAMOYLTRANSFERASE, MITOCHONDRIAL"/>
    <property type="match status" value="1"/>
</dbReference>
<evidence type="ECO:0000256" key="1">
    <source>
        <dbReference type="ARBA" id="ARBA00004975"/>
    </source>
</evidence>
<dbReference type="GO" id="GO:0005737">
    <property type="term" value="C:cytoplasm"/>
    <property type="evidence" value="ECO:0007669"/>
    <property type="project" value="UniProtKB-SubCell"/>
</dbReference>
<dbReference type="FunFam" id="3.40.50.1370:FF:000008">
    <property type="entry name" value="Ornithine carbamoyltransferase"/>
    <property type="match status" value="1"/>
</dbReference>
<dbReference type="PRINTS" id="PR00102">
    <property type="entry name" value="OTCASE"/>
</dbReference>
<evidence type="ECO:0000256" key="2">
    <source>
        <dbReference type="ARBA" id="ARBA00007805"/>
    </source>
</evidence>
<dbReference type="GO" id="GO:0016597">
    <property type="term" value="F:amino acid binding"/>
    <property type="evidence" value="ECO:0007669"/>
    <property type="project" value="InterPro"/>
</dbReference>
<dbReference type="InterPro" id="IPR036901">
    <property type="entry name" value="Asp/Orn_carbamoylTrfase_sf"/>
</dbReference>
<keyword evidence="4 6" id="KW-0808">Transferase</keyword>
<feature type="binding site" evidence="6">
    <location>
        <begin position="131"/>
        <end position="134"/>
    </location>
    <ligand>
        <name>carbamoyl phosphate</name>
        <dbReference type="ChEBI" id="CHEBI:58228"/>
    </ligand>
</feature>
<feature type="binding site" evidence="6">
    <location>
        <position position="80"/>
    </location>
    <ligand>
        <name>carbamoyl phosphate</name>
        <dbReference type="ChEBI" id="CHEBI:58228"/>
    </ligand>
</feature>
<reference evidence="9 10" key="1">
    <citation type="submission" date="2020-02" db="EMBL/GenBank/DDBJ databases">
        <title>Albibacoteraceae fam. nov., the first described family within the subdivision 4 Verrucomicrobia.</title>
        <authorList>
            <person name="Xi F."/>
        </authorList>
    </citation>
    <scope>NUCLEOTIDE SEQUENCE [LARGE SCALE GENOMIC DNA]</scope>
    <source>
        <strain evidence="9 10">CK1056</strain>
    </source>
</reference>
<dbReference type="EC" id="2.1.3.3" evidence="3 6"/>
<comment type="similarity">
    <text evidence="2 6">Belongs to the aspartate/ornithine carbamoyltransferase superfamily. OTCase family.</text>
</comment>
<comment type="catalytic activity">
    <reaction evidence="5 6">
        <text>carbamoyl phosphate + L-ornithine = L-citrulline + phosphate + H(+)</text>
        <dbReference type="Rhea" id="RHEA:19513"/>
        <dbReference type="ChEBI" id="CHEBI:15378"/>
        <dbReference type="ChEBI" id="CHEBI:43474"/>
        <dbReference type="ChEBI" id="CHEBI:46911"/>
        <dbReference type="ChEBI" id="CHEBI:57743"/>
        <dbReference type="ChEBI" id="CHEBI:58228"/>
        <dbReference type="EC" id="2.1.3.3"/>
    </reaction>
</comment>
<proteinExistence type="inferred from homology"/>
<dbReference type="AlphaFoldDB" id="A0A6B2M3D5"/>
<sequence length="314" mass="34469">MTQLSSFLKTTDLSQAQLGEVLELAARFKANRGDPSTKPLDGQTWALLFHKSSTRTRISFEVGIHELGGHTMILDQNSMQTGRGETVEDTAKVLSRYIHGIIIRTFEHQFIEDIAHFGSIPVVNALTDALHPCQIVSDLLTLAERWGEPGSLLDSLKGRKLVFFGDCASNMAHSWILGGALAGMEIVLCGPEKFAPKPFVNDLLKEAGLEQTYTFTSDVLAAAKAADAVYTDVWVSMGDEDEREQRLQEMAPYQVNASVMGAAKPDAFFLHCLPAHEGEEVSSEVYKSAQSIVFDEAENRLHAQKAILSFLGAR</sequence>
<feature type="binding site" evidence="6">
    <location>
        <begin position="53"/>
        <end position="56"/>
    </location>
    <ligand>
        <name>carbamoyl phosphate</name>
        <dbReference type="ChEBI" id="CHEBI:58228"/>
    </ligand>
</feature>
<feature type="binding site" evidence="6">
    <location>
        <position position="170"/>
    </location>
    <ligand>
        <name>L-ornithine</name>
        <dbReference type="ChEBI" id="CHEBI:46911"/>
    </ligand>
</feature>
<feature type="binding site" evidence="6">
    <location>
        <begin position="236"/>
        <end position="237"/>
    </location>
    <ligand>
        <name>L-ornithine</name>
        <dbReference type="ChEBI" id="CHEBI:46911"/>
    </ligand>
</feature>
<dbReference type="NCBIfam" id="TIGR00658">
    <property type="entry name" value="orni_carb_tr"/>
    <property type="match status" value="1"/>
</dbReference>
<organism evidence="9 10">
    <name type="scientific">Oceanipulchritudo coccoides</name>
    <dbReference type="NCBI Taxonomy" id="2706888"/>
    <lineage>
        <taxon>Bacteria</taxon>
        <taxon>Pseudomonadati</taxon>
        <taxon>Verrucomicrobiota</taxon>
        <taxon>Opitutia</taxon>
        <taxon>Puniceicoccales</taxon>
        <taxon>Oceanipulchritudinaceae</taxon>
        <taxon>Oceanipulchritudo</taxon>
    </lineage>
</organism>
<gene>
    <name evidence="9" type="primary">argF</name>
    <name evidence="9" type="ORF">G0Q06_09050</name>
</gene>
<evidence type="ECO:0000256" key="3">
    <source>
        <dbReference type="ARBA" id="ARBA00013007"/>
    </source>
</evidence>
<feature type="binding site" evidence="6">
    <location>
        <position position="232"/>
    </location>
    <ligand>
        <name>L-ornithine</name>
        <dbReference type="ChEBI" id="CHEBI:46911"/>
    </ligand>
</feature>
<dbReference type="InterPro" id="IPR002292">
    <property type="entry name" value="Orn/put_carbamltrans"/>
</dbReference>